<dbReference type="Gene3D" id="3.40.50.300">
    <property type="entry name" value="P-loop containing nucleotide triphosphate hydrolases"/>
    <property type="match status" value="1"/>
</dbReference>
<comment type="similarity">
    <text evidence="1">Belongs to the ABC transporter superfamily.</text>
</comment>
<evidence type="ECO:0000256" key="4">
    <source>
        <dbReference type="ARBA" id="ARBA00022741"/>
    </source>
</evidence>
<dbReference type="SMART" id="SM00382">
    <property type="entry name" value="AAA"/>
    <property type="match status" value="1"/>
</dbReference>
<dbReference type="GO" id="GO:0005524">
    <property type="term" value="F:ATP binding"/>
    <property type="evidence" value="ECO:0007669"/>
    <property type="project" value="UniProtKB-KW"/>
</dbReference>
<evidence type="ECO:0000313" key="10">
    <source>
        <dbReference type="Proteomes" id="UP000266206"/>
    </source>
</evidence>
<proteinExistence type="inferred from homology"/>
<dbReference type="SUPFAM" id="SSF52540">
    <property type="entry name" value="P-loop containing nucleoside triphosphate hydrolases"/>
    <property type="match status" value="1"/>
</dbReference>
<evidence type="ECO:0000256" key="3">
    <source>
        <dbReference type="ARBA" id="ARBA00022475"/>
    </source>
</evidence>
<organism evidence="9 10">
    <name type="scientific">Neopusillimonas maritima</name>
    <dbReference type="NCBI Taxonomy" id="2026239"/>
    <lineage>
        <taxon>Bacteria</taxon>
        <taxon>Pseudomonadati</taxon>
        <taxon>Pseudomonadota</taxon>
        <taxon>Betaproteobacteria</taxon>
        <taxon>Burkholderiales</taxon>
        <taxon>Alcaligenaceae</taxon>
        <taxon>Neopusillimonas</taxon>
    </lineage>
</organism>
<dbReference type="GO" id="GO:0015658">
    <property type="term" value="F:branched-chain amino acid transmembrane transporter activity"/>
    <property type="evidence" value="ECO:0007669"/>
    <property type="project" value="TreeGrafter"/>
</dbReference>
<evidence type="ECO:0000256" key="1">
    <source>
        <dbReference type="ARBA" id="ARBA00005417"/>
    </source>
</evidence>
<name>A0A3A1YWM8_9BURK</name>
<dbReference type="InterPro" id="IPR003593">
    <property type="entry name" value="AAA+_ATPase"/>
</dbReference>
<keyword evidence="2" id="KW-0813">Transport</keyword>
<evidence type="ECO:0000256" key="6">
    <source>
        <dbReference type="ARBA" id="ARBA00022970"/>
    </source>
</evidence>
<evidence type="ECO:0000313" key="9">
    <source>
        <dbReference type="EMBL" id="RIY40874.1"/>
    </source>
</evidence>
<dbReference type="EMBL" id="NQYH01000006">
    <property type="protein sequence ID" value="RIY40874.1"/>
    <property type="molecule type" value="Genomic_DNA"/>
</dbReference>
<keyword evidence="3" id="KW-0472">Membrane</keyword>
<feature type="domain" description="ABC transporter" evidence="8">
    <location>
        <begin position="6"/>
        <end position="238"/>
    </location>
</feature>
<dbReference type="Proteomes" id="UP000266206">
    <property type="component" value="Unassembled WGS sequence"/>
</dbReference>
<dbReference type="GO" id="GO:0016887">
    <property type="term" value="F:ATP hydrolysis activity"/>
    <property type="evidence" value="ECO:0007669"/>
    <property type="project" value="InterPro"/>
</dbReference>
<evidence type="ECO:0000256" key="7">
    <source>
        <dbReference type="SAM" id="MobiDB-lite"/>
    </source>
</evidence>
<comment type="caution">
    <text evidence="9">The sequence shown here is derived from an EMBL/GenBank/DDBJ whole genome shotgun (WGS) entry which is preliminary data.</text>
</comment>
<dbReference type="OrthoDB" id="9776369at2"/>
<dbReference type="PANTHER" id="PTHR43820">
    <property type="entry name" value="HIGH-AFFINITY BRANCHED-CHAIN AMINO ACID TRANSPORT ATP-BINDING PROTEIN LIVF"/>
    <property type="match status" value="1"/>
</dbReference>
<dbReference type="PROSITE" id="PS50893">
    <property type="entry name" value="ABC_TRANSPORTER_2"/>
    <property type="match status" value="1"/>
</dbReference>
<dbReference type="RefSeq" id="WP_119516185.1">
    <property type="nucleotide sequence ID" value="NZ_NQYH01000006.1"/>
</dbReference>
<keyword evidence="5" id="KW-0067">ATP-binding</keyword>
<dbReference type="GO" id="GO:0015807">
    <property type="term" value="P:L-amino acid transport"/>
    <property type="evidence" value="ECO:0007669"/>
    <property type="project" value="TreeGrafter"/>
</dbReference>
<accession>A0A3A1YWM8</accession>
<keyword evidence="6" id="KW-0029">Amino-acid transport</keyword>
<keyword evidence="4" id="KW-0547">Nucleotide-binding</keyword>
<reference evidence="9 10" key="1">
    <citation type="submission" date="2017-08" db="EMBL/GenBank/DDBJ databases">
        <title>Pusillimonas indicus sp. nov., a member of the family Alcaligenaceae isolated from surface seawater.</title>
        <authorList>
            <person name="Li J."/>
        </authorList>
    </citation>
    <scope>NUCLEOTIDE SEQUENCE [LARGE SCALE GENOMIC DNA]</scope>
    <source>
        <strain evidence="9 10">L52-1-41</strain>
    </source>
</reference>
<keyword evidence="3" id="KW-1003">Cell membrane</keyword>
<dbReference type="PANTHER" id="PTHR43820:SF4">
    <property type="entry name" value="HIGH-AFFINITY BRANCHED-CHAIN AMINO ACID TRANSPORT ATP-BINDING PROTEIN LIVF"/>
    <property type="match status" value="1"/>
</dbReference>
<feature type="region of interest" description="Disordered" evidence="7">
    <location>
        <begin position="222"/>
        <end position="256"/>
    </location>
</feature>
<evidence type="ECO:0000259" key="8">
    <source>
        <dbReference type="PROSITE" id="PS50893"/>
    </source>
</evidence>
<protein>
    <recommendedName>
        <fullName evidence="8">ABC transporter domain-containing protein</fullName>
    </recommendedName>
</protein>
<dbReference type="InterPro" id="IPR027417">
    <property type="entry name" value="P-loop_NTPase"/>
</dbReference>
<feature type="compositionally biased region" description="Pro residues" evidence="7">
    <location>
        <begin position="232"/>
        <end position="244"/>
    </location>
</feature>
<dbReference type="InterPro" id="IPR052156">
    <property type="entry name" value="BCAA_Transport_ATP-bd_LivF"/>
</dbReference>
<dbReference type="InterPro" id="IPR003439">
    <property type="entry name" value="ABC_transporter-like_ATP-bd"/>
</dbReference>
<dbReference type="Pfam" id="PF00005">
    <property type="entry name" value="ABC_tran"/>
    <property type="match status" value="1"/>
</dbReference>
<evidence type="ECO:0000256" key="2">
    <source>
        <dbReference type="ARBA" id="ARBA00022448"/>
    </source>
</evidence>
<dbReference type="AlphaFoldDB" id="A0A3A1YWM8"/>
<sequence length="256" mass="27557">MAHPALEIKNLNAWYDDHTHVLKGIDLTVMPGQVIGLLGDNGSGRTTTLRSLLGLTGTRTGSVRVNGVESIHMPPQKIAHLGISYGPDEHTLAEDLSCEENLLKPMQATETLGGGMSLAGIYELMPLLRHFRHHPVAHLSTPERQLLAVAKVLRQGTNILLLDEISDSITPNIAHILSHAISTLKTQGYTIVMADHQPGAAAQVTDYFHVIKNGQLLNSFSPAPTWDELDTPPAPPQAAPPMPLQPSCSPAPDSSR</sequence>
<gene>
    <name evidence="9" type="ORF">CJP73_08755</name>
</gene>
<evidence type="ECO:0000256" key="5">
    <source>
        <dbReference type="ARBA" id="ARBA00022840"/>
    </source>
</evidence>